<sequence length="69" mass="7615">MGVGVQGMPTLAASAVLQSSSQQGLKHYQSMAVRMRSTKEVEPCIVDLSRWPSVHSRSTISISVRRRPF</sequence>
<evidence type="ECO:0000313" key="1">
    <source>
        <dbReference type="EMBL" id="KZV86009.1"/>
    </source>
</evidence>
<keyword evidence="2" id="KW-1185">Reference proteome</keyword>
<reference evidence="1 2" key="1">
    <citation type="journal article" date="2016" name="Mol. Biol. Evol.">
        <title>Comparative Genomics of Early-Diverging Mushroom-Forming Fungi Provides Insights into the Origins of Lignocellulose Decay Capabilities.</title>
        <authorList>
            <person name="Nagy L.G."/>
            <person name="Riley R."/>
            <person name="Tritt A."/>
            <person name="Adam C."/>
            <person name="Daum C."/>
            <person name="Floudas D."/>
            <person name="Sun H."/>
            <person name="Yadav J.S."/>
            <person name="Pangilinan J."/>
            <person name="Larsson K.H."/>
            <person name="Matsuura K."/>
            <person name="Barry K."/>
            <person name="Labutti K."/>
            <person name="Kuo R."/>
            <person name="Ohm R.A."/>
            <person name="Bhattacharya S.S."/>
            <person name="Shirouzu T."/>
            <person name="Yoshinaga Y."/>
            <person name="Martin F.M."/>
            <person name="Grigoriev I.V."/>
            <person name="Hibbett D.S."/>
        </authorList>
    </citation>
    <scope>NUCLEOTIDE SEQUENCE [LARGE SCALE GENOMIC DNA]</scope>
    <source>
        <strain evidence="1 2">HHB12029</strain>
    </source>
</reference>
<dbReference type="EMBL" id="KV426169">
    <property type="protein sequence ID" value="KZV86009.1"/>
    <property type="molecule type" value="Genomic_DNA"/>
</dbReference>
<protein>
    <submittedName>
        <fullName evidence="1">Uncharacterized protein</fullName>
    </submittedName>
</protein>
<dbReference type="InParanoid" id="A0A165ZVK6"/>
<dbReference type="AlphaFoldDB" id="A0A165ZVK6"/>
<dbReference type="Proteomes" id="UP000077266">
    <property type="component" value="Unassembled WGS sequence"/>
</dbReference>
<gene>
    <name evidence="1" type="ORF">EXIGLDRAFT_725259</name>
</gene>
<evidence type="ECO:0000313" key="2">
    <source>
        <dbReference type="Proteomes" id="UP000077266"/>
    </source>
</evidence>
<accession>A0A165ZVK6</accession>
<proteinExistence type="predicted"/>
<name>A0A165ZVK6_EXIGL</name>
<feature type="non-terminal residue" evidence="1">
    <location>
        <position position="69"/>
    </location>
</feature>
<organism evidence="1 2">
    <name type="scientific">Exidia glandulosa HHB12029</name>
    <dbReference type="NCBI Taxonomy" id="1314781"/>
    <lineage>
        <taxon>Eukaryota</taxon>
        <taxon>Fungi</taxon>
        <taxon>Dikarya</taxon>
        <taxon>Basidiomycota</taxon>
        <taxon>Agaricomycotina</taxon>
        <taxon>Agaricomycetes</taxon>
        <taxon>Auriculariales</taxon>
        <taxon>Exidiaceae</taxon>
        <taxon>Exidia</taxon>
    </lineage>
</organism>